<dbReference type="Pfam" id="PF13895">
    <property type="entry name" value="Ig_2"/>
    <property type="match status" value="1"/>
</dbReference>
<feature type="domain" description="Ig-like" evidence="6">
    <location>
        <begin position="147"/>
        <end position="240"/>
    </location>
</feature>
<reference evidence="7" key="1">
    <citation type="journal article" date="2012" name="PLoS Genet.">
        <title>A Framework for the Establishment of a Cnidarian Gene Regulatory Network for 'Endomesoderm' Specification: The Inputs of beta-Catenin/TCF Signaling.</title>
        <authorList>
            <person name="Rottinger E."/>
            <person name="Dahlin P."/>
            <person name="Martindale M.Q."/>
        </authorList>
    </citation>
    <scope>NUCLEOTIDE SEQUENCE</scope>
</reference>
<feature type="non-terminal residue" evidence="7">
    <location>
        <position position="1"/>
    </location>
</feature>
<dbReference type="PROSITE" id="PS50835">
    <property type="entry name" value="IG_LIKE"/>
    <property type="match status" value="2"/>
</dbReference>
<evidence type="ECO:0000259" key="6">
    <source>
        <dbReference type="PROSITE" id="PS50835"/>
    </source>
</evidence>
<dbReference type="PANTHER" id="PTHR11973:SF21">
    <property type="entry name" value="IG-LIKE DOMAIN-CONTAINING PROTEIN"/>
    <property type="match status" value="1"/>
</dbReference>
<keyword evidence="4" id="KW-0325">Glycoprotein</keyword>
<evidence type="ECO:0000256" key="1">
    <source>
        <dbReference type="ARBA" id="ARBA00004479"/>
    </source>
</evidence>
<dbReference type="HOGENOM" id="CLU_1231196_0_0_1"/>
<keyword evidence="3 5" id="KW-1133">Transmembrane helix</keyword>
<dbReference type="GO" id="GO:0016020">
    <property type="term" value="C:membrane"/>
    <property type="evidence" value="ECO:0007669"/>
    <property type="project" value="UniProtKB-SubCell"/>
</dbReference>
<dbReference type="InterPro" id="IPR003599">
    <property type="entry name" value="Ig_sub"/>
</dbReference>
<keyword evidence="5" id="KW-0472">Membrane</keyword>
<accession>J7H532</accession>
<dbReference type="InterPro" id="IPR007110">
    <property type="entry name" value="Ig-like_dom"/>
</dbReference>
<dbReference type="InterPro" id="IPR003598">
    <property type="entry name" value="Ig_sub2"/>
</dbReference>
<dbReference type="InterPro" id="IPR051116">
    <property type="entry name" value="Surface_Rcpt/Adhesion_Mol"/>
</dbReference>
<evidence type="ECO:0000256" key="3">
    <source>
        <dbReference type="ARBA" id="ARBA00022989"/>
    </source>
</evidence>
<sequence>TSISRTSTVKKLRFSLFQLLDMGRQAAKLLLVILIVLACIANMDAKGRQPGRKTKAARRKGVTSLIRVTPEKPGTLLVGSSINLACSSDQVVNLTWSKDGSLRSNDTTLTLINLQSRDRGVYVCSGHDQNGTSLERRVKIKVKRKMPGGLQVTVKSKARGNRISITCKVKGARKPLSIIWKKDNQKLVCDDKKSRPKSSLKCKQIQKKNVYVLKLSRGNRIQGSFSCHARSGKATGKGIVHLPHPK</sequence>
<proteinExistence type="evidence at transcript level"/>
<feature type="transmembrane region" description="Helical" evidence="5">
    <location>
        <begin position="26"/>
        <end position="45"/>
    </location>
</feature>
<evidence type="ECO:0000256" key="5">
    <source>
        <dbReference type="SAM" id="Phobius"/>
    </source>
</evidence>
<name>J7H532_NEMVE</name>
<dbReference type="InterPro" id="IPR036179">
    <property type="entry name" value="Ig-like_dom_sf"/>
</dbReference>
<dbReference type="SMART" id="SM00409">
    <property type="entry name" value="IG"/>
    <property type="match status" value="2"/>
</dbReference>
<evidence type="ECO:0000256" key="4">
    <source>
        <dbReference type="ARBA" id="ARBA00023180"/>
    </source>
</evidence>
<evidence type="ECO:0000256" key="2">
    <source>
        <dbReference type="ARBA" id="ARBA00022692"/>
    </source>
</evidence>
<keyword evidence="2 5" id="KW-0812">Transmembrane</keyword>
<dbReference type="Gene3D" id="2.60.40.10">
    <property type="entry name" value="Immunoglobulins"/>
    <property type="match status" value="2"/>
</dbReference>
<dbReference type="EMBL" id="JQ959593">
    <property type="protein sequence ID" value="AFP87472.1"/>
    <property type="molecule type" value="mRNA"/>
</dbReference>
<dbReference type="PANTHER" id="PTHR11973">
    <property type="entry name" value="CELL SURFACE GLYCOPROTEIN MUC18-RELATED"/>
    <property type="match status" value="1"/>
</dbReference>
<dbReference type="SUPFAM" id="SSF48726">
    <property type="entry name" value="Immunoglobulin"/>
    <property type="match status" value="2"/>
</dbReference>
<comment type="subcellular location">
    <subcellularLocation>
        <location evidence="1">Membrane</location>
        <topology evidence="1">Single-pass type I membrane protein</topology>
    </subcellularLocation>
</comment>
<feature type="domain" description="Ig-like" evidence="6">
    <location>
        <begin position="79"/>
        <end position="139"/>
    </location>
</feature>
<dbReference type="InterPro" id="IPR013783">
    <property type="entry name" value="Ig-like_fold"/>
</dbReference>
<evidence type="ECO:0000313" key="7">
    <source>
        <dbReference type="EMBL" id="AFP87472.1"/>
    </source>
</evidence>
<organism evidence="7">
    <name type="scientific">Nematostella vectensis</name>
    <name type="common">Starlet sea anemone</name>
    <dbReference type="NCBI Taxonomy" id="45351"/>
    <lineage>
        <taxon>Eukaryota</taxon>
        <taxon>Metazoa</taxon>
        <taxon>Cnidaria</taxon>
        <taxon>Anthozoa</taxon>
        <taxon>Hexacorallia</taxon>
        <taxon>Actiniaria</taxon>
        <taxon>Edwardsiidae</taxon>
        <taxon>Nematostella</taxon>
    </lineage>
</organism>
<dbReference type="AlphaFoldDB" id="J7H532"/>
<dbReference type="SMART" id="SM00408">
    <property type="entry name" value="IGc2"/>
    <property type="match status" value="2"/>
</dbReference>
<protein>
    <submittedName>
        <fullName evidence="7">Vascular cell adhesion molecule 1-like protein</fullName>
    </submittedName>
</protein>